<keyword evidence="7" id="KW-1185">Reference proteome</keyword>
<keyword evidence="1" id="KW-0805">Transcription regulation</keyword>
<gene>
    <name evidence="6" type="ORF">F6X54_33285</name>
</gene>
<dbReference type="InterPro" id="IPR050679">
    <property type="entry name" value="Bact_HTH_transcr_reg"/>
</dbReference>
<evidence type="ECO:0000256" key="4">
    <source>
        <dbReference type="SAM" id="MobiDB-lite"/>
    </source>
</evidence>
<dbReference type="PRINTS" id="PR00035">
    <property type="entry name" value="HTHGNTR"/>
</dbReference>
<dbReference type="InterPro" id="IPR036388">
    <property type="entry name" value="WH-like_DNA-bd_sf"/>
</dbReference>
<evidence type="ECO:0000256" key="2">
    <source>
        <dbReference type="ARBA" id="ARBA00023125"/>
    </source>
</evidence>
<dbReference type="CDD" id="cd07377">
    <property type="entry name" value="WHTH_GntR"/>
    <property type="match status" value="1"/>
</dbReference>
<dbReference type="InterPro" id="IPR036390">
    <property type="entry name" value="WH_DNA-bd_sf"/>
</dbReference>
<dbReference type="PANTHER" id="PTHR44846:SF17">
    <property type="entry name" value="GNTR-FAMILY TRANSCRIPTIONAL REGULATOR"/>
    <property type="match status" value="1"/>
</dbReference>
<evidence type="ECO:0000256" key="3">
    <source>
        <dbReference type="ARBA" id="ARBA00023163"/>
    </source>
</evidence>
<proteinExistence type="predicted"/>
<evidence type="ECO:0000313" key="7">
    <source>
        <dbReference type="Proteomes" id="UP000471364"/>
    </source>
</evidence>
<sequence length="215" mass="23537">MAEPTCTRGYRNRSDRTPRVRCDQGQRGTTPDTNRHPDRTPGNVPTTGRVVHTSKRVTWLALGKTSARYGEPVPTPHYGQPRYRVIADELRRRIESRAIPSGSLLPAESALTTEFRASRGTIRQAIAVLRDEGLVATEHGRGTYANPNRPDGPGEEPKVETRERQVAADPELAALFAVEVGAALVEQQNVTLTNGAVGAVVRIYRLPGQGSRARQ</sequence>
<feature type="region of interest" description="Disordered" evidence="4">
    <location>
        <begin position="1"/>
        <end position="45"/>
    </location>
</feature>
<dbReference type="EMBL" id="WAAR01000303">
    <property type="protein sequence ID" value="KAB1095481.1"/>
    <property type="molecule type" value="Genomic_DNA"/>
</dbReference>
<evidence type="ECO:0000313" key="6">
    <source>
        <dbReference type="EMBL" id="KAB1095481.1"/>
    </source>
</evidence>
<dbReference type="PANTHER" id="PTHR44846">
    <property type="entry name" value="MANNOSYL-D-GLYCERATE TRANSPORT/METABOLISM SYSTEM REPRESSOR MNGR-RELATED"/>
    <property type="match status" value="1"/>
</dbReference>
<protein>
    <submittedName>
        <fullName evidence="6">GntR family transcriptional regulator</fullName>
    </submittedName>
</protein>
<feature type="region of interest" description="Disordered" evidence="4">
    <location>
        <begin position="139"/>
        <end position="166"/>
    </location>
</feature>
<name>A0ABQ6U745_9ACTN</name>
<evidence type="ECO:0000256" key="1">
    <source>
        <dbReference type="ARBA" id="ARBA00023015"/>
    </source>
</evidence>
<organism evidence="6 7">
    <name type="scientific">Micromonospora aurantiaca</name>
    <name type="common">nom. illeg.</name>
    <dbReference type="NCBI Taxonomy" id="47850"/>
    <lineage>
        <taxon>Bacteria</taxon>
        <taxon>Bacillati</taxon>
        <taxon>Actinomycetota</taxon>
        <taxon>Actinomycetes</taxon>
        <taxon>Micromonosporales</taxon>
        <taxon>Micromonosporaceae</taxon>
        <taxon>Micromonospora</taxon>
    </lineage>
</organism>
<evidence type="ECO:0000259" key="5">
    <source>
        <dbReference type="PROSITE" id="PS50949"/>
    </source>
</evidence>
<dbReference type="SMART" id="SM00345">
    <property type="entry name" value="HTH_GNTR"/>
    <property type="match status" value="1"/>
</dbReference>
<comment type="caution">
    <text evidence="6">The sequence shown here is derived from an EMBL/GenBank/DDBJ whole genome shotgun (WGS) entry which is preliminary data.</text>
</comment>
<dbReference type="Proteomes" id="UP000471364">
    <property type="component" value="Unassembled WGS sequence"/>
</dbReference>
<dbReference type="InterPro" id="IPR000524">
    <property type="entry name" value="Tscrpt_reg_HTH_GntR"/>
</dbReference>
<feature type="compositionally biased region" description="Basic and acidic residues" evidence="4">
    <location>
        <begin position="155"/>
        <end position="166"/>
    </location>
</feature>
<keyword evidence="3" id="KW-0804">Transcription</keyword>
<keyword evidence="2" id="KW-0238">DNA-binding</keyword>
<dbReference type="Pfam" id="PF00392">
    <property type="entry name" value="GntR"/>
    <property type="match status" value="1"/>
</dbReference>
<dbReference type="SUPFAM" id="SSF46785">
    <property type="entry name" value="Winged helix' DNA-binding domain"/>
    <property type="match status" value="1"/>
</dbReference>
<feature type="domain" description="HTH gntR-type" evidence="5">
    <location>
        <begin position="80"/>
        <end position="148"/>
    </location>
</feature>
<dbReference type="Gene3D" id="1.10.10.10">
    <property type="entry name" value="Winged helix-like DNA-binding domain superfamily/Winged helix DNA-binding domain"/>
    <property type="match status" value="1"/>
</dbReference>
<reference evidence="6 7" key="1">
    <citation type="submission" date="2019-09" db="EMBL/GenBank/DDBJ databases">
        <title>High taxonomic diversity of Micromonospora strains isolated from Medicago sativa nodules in different geographical locations.</title>
        <authorList>
            <person name="Martinez-Hidalgo P."/>
            <person name="Flores-Felix J.D."/>
            <person name="Velazquez E."/>
            <person name="Brau L."/>
            <person name="Trujillo M.E."/>
            <person name="Martinez-Molina E."/>
        </authorList>
    </citation>
    <scope>NUCLEOTIDE SEQUENCE [LARGE SCALE GENOMIC DNA]</scope>
    <source>
        <strain evidence="6 7">ALFB5</strain>
    </source>
</reference>
<feature type="compositionally biased region" description="Basic and acidic residues" evidence="4">
    <location>
        <begin position="12"/>
        <end position="24"/>
    </location>
</feature>
<accession>A0ABQ6U745</accession>
<dbReference type="PROSITE" id="PS50949">
    <property type="entry name" value="HTH_GNTR"/>
    <property type="match status" value="1"/>
</dbReference>